<evidence type="ECO:0000313" key="3">
    <source>
        <dbReference type="Proteomes" id="UP001597045"/>
    </source>
</evidence>
<feature type="compositionally biased region" description="Polar residues" evidence="1">
    <location>
        <begin position="40"/>
        <end position="53"/>
    </location>
</feature>
<dbReference type="Proteomes" id="UP001597045">
    <property type="component" value="Unassembled WGS sequence"/>
</dbReference>
<feature type="region of interest" description="Disordered" evidence="1">
    <location>
        <begin position="33"/>
        <end position="67"/>
    </location>
</feature>
<evidence type="ECO:0000256" key="1">
    <source>
        <dbReference type="SAM" id="MobiDB-lite"/>
    </source>
</evidence>
<name>A0ABW3M8P7_9PSEU</name>
<dbReference type="EMBL" id="JBHTIS010000916">
    <property type="protein sequence ID" value="MFD1047072.1"/>
    <property type="molecule type" value="Genomic_DNA"/>
</dbReference>
<evidence type="ECO:0000313" key="2">
    <source>
        <dbReference type="EMBL" id="MFD1047072.1"/>
    </source>
</evidence>
<sequence>MSGVELAHLVTSVAVWDATTLGIALSLRANQSVRPGKIPPSSSQVVRPNSITPVSRMGPIANLSPST</sequence>
<protein>
    <submittedName>
        <fullName evidence="2">Uncharacterized protein</fullName>
    </submittedName>
</protein>
<comment type="caution">
    <text evidence="2">The sequence shown here is derived from an EMBL/GenBank/DDBJ whole genome shotgun (WGS) entry which is preliminary data.</text>
</comment>
<keyword evidence="3" id="KW-1185">Reference proteome</keyword>
<organism evidence="2 3">
    <name type="scientific">Kibdelosporangium lantanae</name>
    <dbReference type="NCBI Taxonomy" id="1497396"/>
    <lineage>
        <taxon>Bacteria</taxon>
        <taxon>Bacillati</taxon>
        <taxon>Actinomycetota</taxon>
        <taxon>Actinomycetes</taxon>
        <taxon>Pseudonocardiales</taxon>
        <taxon>Pseudonocardiaceae</taxon>
        <taxon>Kibdelosporangium</taxon>
    </lineage>
</organism>
<reference evidence="3" key="1">
    <citation type="journal article" date="2019" name="Int. J. Syst. Evol. Microbiol.">
        <title>The Global Catalogue of Microorganisms (GCM) 10K type strain sequencing project: providing services to taxonomists for standard genome sequencing and annotation.</title>
        <authorList>
            <consortium name="The Broad Institute Genomics Platform"/>
            <consortium name="The Broad Institute Genome Sequencing Center for Infectious Disease"/>
            <person name="Wu L."/>
            <person name="Ma J."/>
        </authorList>
    </citation>
    <scope>NUCLEOTIDE SEQUENCE [LARGE SCALE GENOMIC DNA]</scope>
    <source>
        <strain evidence="3">JCM 31486</strain>
    </source>
</reference>
<accession>A0ABW3M8P7</accession>
<proteinExistence type="predicted"/>
<gene>
    <name evidence="2" type="ORF">ACFQ1S_16720</name>
</gene>
<feature type="non-terminal residue" evidence="2">
    <location>
        <position position="67"/>
    </location>
</feature>